<evidence type="ECO:0000256" key="1">
    <source>
        <dbReference type="SAM" id="MobiDB-lite"/>
    </source>
</evidence>
<protein>
    <submittedName>
        <fullName evidence="2">Uncharacterized protein</fullName>
    </submittedName>
</protein>
<keyword evidence="3" id="KW-1185">Reference proteome</keyword>
<sequence length="243" mass="27513">MSSSLVKPFRAADIFRNVSVKKSKSKWFIRDALHVFGALSIFLQSSKKDHVNTGFVGHIGQEKDQVDCLVQTEKELVCYELWVKNIVDALGEHFVSNPKWKFVGRDSVKLALRLGILKPTQGCKAQDMLSHNKEWDAYKDREEARLKAQELAGMDDLLEEDLEEDPAVKIVSPDVDLTKKKYNDESSQRDSVPFIPKPSPDSRRPRSFVPSSSQATTSQCSESHDVPEYMVPENTPVEETESE</sequence>
<evidence type="ECO:0000313" key="2">
    <source>
        <dbReference type="EMBL" id="KAL3693459.1"/>
    </source>
</evidence>
<feature type="region of interest" description="Disordered" evidence="1">
    <location>
        <begin position="179"/>
        <end position="243"/>
    </location>
</feature>
<reference evidence="2 3" key="1">
    <citation type="submission" date="2024-09" db="EMBL/GenBank/DDBJ databases">
        <title>Chromosome-scale assembly of Riccia sorocarpa.</title>
        <authorList>
            <person name="Paukszto L."/>
        </authorList>
    </citation>
    <scope>NUCLEOTIDE SEQUENCE [LARGE SCALE GENOMIC DNA]</scope>
    <source>
        <strain evidence="2">LP-2024</strain>
        <tissue evidence="2">Aerial parts of the thallus</tissue>
    </source>
</reference>
<comment type="caution">
    <text evidence="2">The sequence shown here is derived from an EMBL/GenBank/DDBJ whole genome shotgun (WGS) entry which is preliminary data.</text>
</comment>
<accession>A0ABD3HSA1</accession>
<dbReference type="AlphaFoldDB" id="A0ABD3HSA1"/>
<dbReference type="EMBL" id="JBJQOH010000003">
    <property type="protein sequence ID" value="KAL3693459.1"/>
    <property type="molecule type" value="Genomic_DNA"/>
</dbReference>
<gene>
    <name evidence="2" type="ORF">R1sor_007110</name>
</gene>
<name>A0ABD3HSA1_9MARC</name>
<dbReference type="Proteomes" id="UP001633002">
    <property type="component" value="Unassembled WGS sequence"/>
</dbReference>
<organism evidence="2 3">
    <name type="scientific">Riccia sorocarpa</name>
    <dbReference type="NCBI Taxonomy" id="122646"/>
    <lineage>
        <taxon>Eukaryota</taxon>
        <taxon>Viridiplantae</taxon>
        <taxon>Streptophyta</taxon>
        <taxon>Embryophyta</taxon>
        <taxon>Marchantiophyta</taxon>
        <taxon>Marchantiopsida</taxon>
        <taxon>Marchantiidae</taxon>
        <taxon>Marchantiales</taxon>
        <taxon>Ricciaceae</taxon>
        <taxon>Riccia</taxon>
    </lineage>
</organism>
<proteinExistence type="predicted"/>
<evidence type="ECO:0000313" key="3">
    <source>
        <dbReference type="Proteomes" id="UP001633002"/>
    </source>
</evidence>
<feature type="compositionally biased region" description="Basic and acidic residues" evidence="1">
    <location>
        <begin position="179"/>
        <end position="188"/>
    </location>
</feature>